<feature type="region of interest" description="Disordered" evidence="2">
    <location>
        <begin position="1150"/>
        <end position="1234"/>
    </location>
</feature>
<feature type="region of interest" description="Disordered" evidence="2">
    <location>
        <begin position="248"/>
        <end position="269"/>
    </location>
</feature>
<dbReference type="GO" id="GO:0006355">
    <property type="term" value="P:regulation of DNA-templated transcription"/>
    <property type="evidence" value="ECO:0007669"/>
    <property type="project" value="TreeGrafter"/>
</dbReference>
<dbReference type="InterPro" id="IPR003961">
    <property type="entry name" value="FN3_dom"/>
</dbReference>
<feature type="compositionally biased region" description="Basic and acidic residues" evidence="2">
    <location>
        <begin position="104"/>
        <end position="116"/>
    </location>
</feature>
<feature type="compositionally biased region" description="Acidic residues" evidence="2">
    <location>
        <begin position="524"/>
        <end position="541"/>
    </location>
</feature>
<feature type="compositionally biased region" description="Pro residues" evidence="2">
    <location>
        <begin position="1166"/>
        <end position="1176"/>
    </location>
</feature>
<feature type="compositionally biased region" description="Low complexity" evidence="2">
    <location>
        <begin position="401"/>
        <end position="412"/>
    </location>
</feature>
<dbReference type="PANTHER" id="PTHR23210:SF26">
    <property type="entry name" value="ACTIVATING TRANSCRIPTION FACTOR 7-INTERACTING PROTEIN 1"/>
    <property type="match status" value="1"/>
</dbReference>
<evidence type="ECO:0000256" key="2">
    <source>
        <dbReference type="SAM" id="MobiDB-lite"/>
    </source>
</evidence>
<gene>
    <name evidence="4 5" type="primary">LOC108050152</name>
</gene>
<protein>
    <submittedName>
        <fullName evidence="4 5">Activating transcription factor 7-interacting protein 1</fullName>
    </submittedName>
</protein>
<dbReference type="InterPro" id="IPR026085">
    <property type="entry name" value="ATF7-int"/>
</dbReference>
<evidence type="ECO:0000313" key="5">
    <source>
        <dbReference type="RefSeq" id="XP_016987156.1"/>
    </source>
</evidence>
<dbReference type="GO" id="GO:0005667">
    <property type="term" value="C:transcription regulator complex"/>
    <property type="evidence" value="ECO:0007669"/>
    <property type="project" value="TreeGrafter"/>
</dbReference>
<dbReference type="GO" id="GO:0005634">
    <property type="term" value="C:nucleus"/>
    <property type="evidence" value="ECO:0007669"/>
    <property type="project" value="TreeGrafter"/>
</dbReference>
<feature type="compositionally biased region" description="Low complexity" evidence="2">
    <location>
        <begin position="1013"/>
        <end position="1022"/>
    </location>
</feature>
<keyword evidence="1" id="KW-0175">Coiled coil</keyword>
<dbReference type="Pfam" id="PF16794">
    <property type="entry name" value="fn3_4"/>
    <property type="match status" value="1"/>
</dbReference>
<dbReference type="RefSeq" id="XP_016987155.2">
    <property type="nucleotide sequence ID" value="XM_017131666.2"/>
</dbReference>
<feature type="region of interest" description="Disordered" evidence="2">
    <location>
        <begin position="202"/>
        <end position="235"/>
    </location>
</feature>
<accession>A0A6P4F9R7</accession>
<evidence type="ECO:0000259" key="3">
    <source>
        <dbReference type="PROSITE" id="PS50853"/>
    </source>
</evidence>
<feature type="compositionally biased region" description="Basic and acidic residues" evidence="2">
    <location>
        <begin position="812"/>
        <end position="822"/>
    </location>
</feature>
<sequence length="1465" mass="160183">MMEVSQNVELKDLSSEGALMRTLSSDLGGEVKPLSTPAIGHESSRTSRDEEDLCELLNGVDTTDTVKDIIDKPVTGSDQGRNAGSDLDALLDKISSIVDCSPRNSDDLEAPDKSEECDSASTKVKTDETEENQAKHREVIEEEEVVESTESEDRVEPVSELETEEKAEVENIEDFEEYAPAKESSEEIKDIAELTKEIIEKQKDAKEKSEEEDVGKAHAAHNNKKERAKVNTSSDDVFMDALDSISSSDEFDAFGPQDSDKPKLSKKLNTGDKPVAELEEISSDDEILKVAKVDIVEPAKPKADIIDLDSSDECVVCETTTEELNTIAKIDDTVKVTLNIGAATDKETKKNKISEKPVDTSEDEPVKANEAREPQLEDNPTEDSPSVNEDTKVTEEPPEPIFIGGEEPPLVEVSEESKETELPEEDKNTEKPKVAKDTKELDEVNKSEPEEGKETENLDEIKETEEPEEANILKEEEADEGKKEAKETEEIESKETQGSEIPETTKEIEDAVKNKKKEKPEEAQSTEETNETFMIEDEETEDPTKVGKTEVKRQAQTKEINDTSTVDLLMETDQNTLEREEKKVKDDEPMVISENKEPKVNGVCEKSSVDNDKDLVKEKPTSEKEAKETESDDEVIFFEPIDKTIKVDPSESNMSENPKPKDDEVVLVSEDEDEEPQAKKLEKDLLQSTEKEKTAKELPSDSPAESTEAKGLLLDNSDNACDQFEKLKTHVKAKSTATEDGNSNSSNLLRPAEEVEESASKRVRLSTDEKIEPDLETGLEEPQTSSIEKEAKKEIVKRSHDLLGNSPDREEEIPNKKLKTEDSDSNSSVDGTLQIDLDGQDEHMKVKPAGSPKEEDGKELKLELKPEPQIKKDIKPLRLEFFKSFRRSLDTMTRDDLEELVLQKVVEGMLVKSEFADIRLQLDKCENTLATYRRKIAEVSKQFLDLETVHKRVLKDLETKNSHFTAPVRITRAVGLQVGIPFKAIKPTVSAPEQAHSAGSMLAPPSGTPPKASTSPMRSPMRARPPVPGPAFSTGPSSGLGPNPSTTPSPSPQQSRSTANIAQSPAASATPTAPVRRGCLQKVTPQRPGPGNILPVPQVNNQANVHRLQTTSPAAQRTMHASKHTGTTASMAASAATLAAKVAAMRNRNSASAYVSQKQQQYQTPRPSPGSGPGPSPAKQAPKCTTKVRAQQPPLSGATVSVPMSSAGSGSAGSGAYGQQQQPSLAPAKPKEKAVIDLTDEDDAAAAAKAAQAALASQAQIEANARLRQASNAAVKRNAQAAAGTRGGRGGGSVVRASPMQLGRVSARQIVQNNGAGQRSSLGSNVTMQIRSENTPPAASRLRYSHPAPLPTSPAQPFNPAWKVPPSRPVIRISLLDTGIVISWTLEDTSPRFAECVTYQIYAYQETIHEPSTESWRHVGDVNAMLLPMAVTLNQFQENQRYYFAVRGVDNHQRFGPFSVPKTWS</sequence>
<name>A0A6P4F9R7_DRORH</name>
<feature type="compositionally biased region" description="Basic and acidic residues" evidence="2">
    <location>
        <begin position="576"/>
        <end position="599"/>
    </location>
</feature>
<feature type="compositionally biased region" description="Polar residues" evidence="2">
    <location>
        <begin position="1150"/>
        <end position="1165"/>
    </location>
</feature>
<feature type="compositionally biased region" description="Basic and acidic residues" evidence="2">
    <location>
        <begin position="179"/>
        <end position="188"/>
    </location>
</feature>
<evidence type="ECO:0000313" key="4">
    <source>
        <dbReference type="RefSeq" id="XP_016987155.1"/>
    </source>
</evidence>
<dbReference type="GO" id="GO:0003712">
    <property type="term" value="F:transcription coregulator activity"/>
    <property type="evidence" value="ECO:0007669"/>
    <property type="project" value="TreeGrafter"/>
</dbReference>
<feature type="compositionally biased region" description="Low complexity" evidence="2">
    <location>
        <begin position="1033"/>
        <end position="1044"/>
    </location>
</feature>
<reference evidence="4 5" key="1">
    <citation type="submission" date="2025-04" db="UniProtKB">
        <authorList>
            <consortium name="RefSeq"/>
        </authorList>
    </citation>
    <scope>IDENTIFICATION</scope>
</reference>
<feature type="compositionally biased region" description="Polar residues" evidence="2">
    <location>
        <begin position="1053"/>
        <end position="1063"/>
    </location>
</feature>
<feature type="compositionally biased region" description="Low complexity" evidence="2">
    <location>
        <begin position="1064"/>
        <end position="1074"/>
    </location>
</feature>
<dbReference type="OrthoDB" id="2434995at2759"/>
<dbReference type="InterPro" id="IPR056565">
    <property type="entry name" value="Fn3_ATF7IP"/>
</dbReference>
<organism evidence="4">
    <name type="scientific">Drosophila rhopaloa</name>
    <name type="common">Fruit fly</name>
    <dbReference type="NCBI Taxonomy" id="1041015"/>
    <lineage>
        <taxon>Eukaryota</taxon>
        <taxon>Metazoa</taxon>
        <taxon>Ecdysozoa</taxon>
        <taxon>Arthropoda</taxon>
        <taxon>Hexapoda</taxon>
        <taxon>Insecta</taxon>
        <taxon>Pterygota</taxon>
        <taxon>Neoptera</taxon>
        <taxon>Endopterygota</taxon>
        <taxon>Diptera</taxon>
        <taxon>Brachycera</taxon>
        <taxon>Muscomorpha</taxon>
        <taxon>Ephydroidea</taxon>
        <taxon>Drosophilidae</taxon>
        <taxon>Drosophila</taxon>
        <taxon>Sophophora</taxon>
    </lineage>
</organism>
<feature type="compositionally biased region" description="Basic and acidic residues" evidence="2">
    <location>
        <begin position="607"/>
        <end position="629"/>
    </location>
</feature>
<proteinExistence type="predicted"/>
<dbReference type="RefSeq" id="XP_016987156.2">
    <property type="nucleotide sequence ID" value="XM_017131667.2"/>
</dbReference>
<feature type="compositionally biased region" description="Basic and acidic residues" evidence="2">
    <location>
        <begin position="344"/>
        <end position="375"/>
    </location>
</feature>
<feature type="region of interest" description="Disordered" evidence="2">
    <location>
        <begin position="99"/>
        <end position="188"/>
    </location>
</feature>
<feature type="compositionally biased region" description="Acidic residues" evidence="2">
    <location>
        <begin position="140"/>
        <end position="150"/>
    </location>
</feature>
<feature type="compositionally biased region" description="Basic and acidic residues" evidence="2">
    <location>
        <begin position="676"/>
        <end position="699"/>
    </location>
</feature>
<dbReference type="RefSeq" id="XP_016987155.1">
    <property type="nucleotide sequence ID" value="XM_017131666.1"/>
</dbReference>
<feature type="region of interest" description="Disordered" evidence="2">
    <location>
        <begin position="340"/>
        <end position="716"/>
    </location>
</feature>
<dbReference type="PANTHER" id="PTHR23210">
    <property type="entry name" value="ACTIVATING TRANSCRIPTION FACTOR 7 INTERACTING PROTEIN"/>
    <property type="match status" value="1"/>
</dbReference>
<feature type="compositionally biased region" description="Basic and acidic residues" evidence="2">
    <location>
        <begin position="542"/>
        <end position="553"/>
    </location>
</feature>
<feature type="compositionally biased region" description="Basic and acidic residues" evidence="2">
    <location>
        <begin position="471"/>
        <end position="522"/>
    </location>
</feature>
<feature type="compositionally biased region" description="Polar residues" evidence="2">
    <location>
        <begin position="735"/>
        <end position="748"/>
    </location>
</feature>
<feature type="compositionally biased region" description="Basic and acidic residues" evidence="2">
    <location>
        <begin position="415"/>
        <end position="461"/>
    </location>
</feature>
<feature type="compositionally biased region" description="Basic and acidic residues" evidence="2">
    <location>
        <begin position="640"/>
        <end position="649"/>
    </location>
</feature>
<feature type="domain" description="Fibronectin type-III" evidence="3">
    <location>
        <begin position="1365"/>
        <end position="1465"/>
    </location>
</feature>
<feature type="compositionally biased region" description="Basic and acidic residues" evidence="2">
    <location>
        <begin position="124"/>
        <end position="139"/>
    </location>
</feature>
<feature type="region of interest" description="Disordered" evidence="2">
    <location>
        <begin position="24"/>
        <end position="52"/>
    </location>
</feature>
<feature type="coiled-coil region" evidence="1">
    <location>
        <begin position="915"/>
        <end position="942"/>
    </location>
</feature>
<evidence type="ECO:0000256" key="1">
    <source>
        <dbReference type="SAM" id="Coils"/>
    </source>
</evidence>
<feature type="region of interest" description="Disordered" evidence="2">
    <location>
        <begin position="991"/>
        <end position="1094"/>
    </location>
</feature>
<dbReference type="PROSITE" id="PS50853">
    <property type="entry name" value="FN3"/>
    <property type="match status" value="1"/>
</dbReference>
<dbReference type="RefSeq" id="XP_016987156.1">
    <property type="nucleotide sequence ID" value="XM_017131667.1"/>
</dbReference>
<feature type="compositionally biased region" description="Basic and acidic residues" evidence="2">
    <location>
        <begin position="787"/>
        <end position="801"/>
    </location>
</feature>
<feature type="region of interest" description="Disordered" evidence="2">
    <location>
        <begin position="730"/>
        <end position="859"/>
    </location>
</feature>